<dbReference type="NCBIfam" id="TIGR02985">
    <property type="entry name" value="Sig70_bacteroi1"/>
    <property type="match status" value="1"/>
</dbReference>
<dbReference type="InterPro" id="IPR013249">
    <property type="entry name" value="RNA_pol_sigma70_r4_t2"/>
</dbReference>
<dbReference type="Pfam" id="PF04542">
    <property type="entry name" value="Sigma70_r2"/>
    <property type="match status" value="1"/>
</dbReference>
<dbReference type="InterPro" id="IPR013324">
    <property type="entry name" value="RNA_pol_sigma_r3/r4-like"/>
</dbReference>
<protein>
    <submittedName>
        <fullName evidence="7">RNA polymerase sigma-70 factor</fullName>
    </submittedName>
</protein>
<evidence type="ECO:0000256" key="2">
    <source>
        <dbReference type="ARBA" id="ARBA00023015"/>
    </source>
</evidence>
<name>A0A3Q9IPI8_9BACT</name>
<dbReference type="KEGG" id="buy:D8S85_14695"/>
<dbReference type="InterPro" id="IPR036388">
    <property type="entry name" value="WH-like_DNA-bd_sf"/>
</dbReference>
<feature type="domain" description="RNA polymerase sigma-70 region 2" evidence="5">
    <location>
        <begin position="25"/>
        <end position="89"/>
    </location>
</feature>
<dbReference type="Gene3D" id="1.10.10.10">
    <property type="entry name" value="Winged helix-like DNA-binding domain superfamily/Winged helix DNA-binding domain"/>
    <property type="match status" value="1"/>
</dbReference>
<dbReference type="NCBIfam" id="TIGR02937">
    <property type="entry name" value="sigma70-ECF"/>
    <property type="match status" value="1"/>
</dbReference>
<dbReference type="Gene3D" id="1.10.1740.10">
    <property type="match status" value="1"/>
</dbReference>
<feature type="domain" description="RNA polymerase sigma factor 70 region 4 type 2" evidence="6">
    <location>
        <begin position="117"/>
        <end position="166"/>
    </location>
</feature>
<evidence type="ECO:0000313" key="7">
    <source>
        <dbReference type="EMBL" id="AZS30670.1"/>
    </source>
</evidence>
<dbReference type="SUPFAM" id="SSF88946">
    <property type="entry name" value="Sigma2 domain of RNA polymerase sigma factors"/>
    <property type="match status" value="1"/>
</dbReference>
<keyword evidence="4" id="KW-0804">Transcription</keyword>
<dbReference type="GO" id="GO:0006352">
    <property type="term" value="P:DNA-templated transcription initiation"/>
    <property type="evidence" value="ECO:0007669"/>
    <property type="project" value="InterPro"/>
</dbReference>
<dbReference type="InterPro" id="IPR039425">
    <property type="entry name" value="RNA_pol_sigma-70-like"/>
</dbReference>
<dbReference type="RefSeq" id="WP_106481325.1">
    <property type="nucleotide sequence ID" value="NZ_CP032819.1"/>
</dbReference>
<dbReference type="GO" id="GO:0016987">
    <property type="term" value="F:sigma factor activity"/>
    <property type="evidence" value="ECO:0007669"/>
    <property type="project" value="UniProtKB-KW"/>
</dbReference>
<dbReference type="InterPro" id="IPR013325">
    <property type="entry name" value="RNA_pol_sigma_r2"/>
</dbReference>
<dbReference type="GO" id="GO:0003677">
    <property type="term" value="F:DNA binding"/>
    <property type="evidence" value="ECO:0007669"/>
    <property type="project" value="InterPro"/>
</dbReference>
<dbReference type="InterPro" id="IPR007627">
    <property type="entry name" value="RNA_pol_sigma70_r2"/>
</dbReference>
<evidence type="ECO:0000259" key="6">
    <source>
        <dbReference type="Pfam" id="PF08281"/>
    </source>
</evidence>
<evidence type="ECO:0000259" key="5">
    <source>
        <dbReference type="Pfam" id="PF04542"/>
    </source>
</evidence>
<evidence type="ECO:0000313" key="8">
    <source>
        <dbReference type="Proteomes" id="UP000270673"/>
    </source>
</evidence>
<dbReference type="PANTHER" id="PTHR43133">
    <property type="entry name" value="RNA POLYMERASE ECF-TYPE SIGMA FACTO"/>
    <property type="match status" value="1"/>
</dbReference>
<evidence type="ECO:0000256" key="1">
    <source>
        <dbReference type="ARBA" id="ARBA00010641"/>
    </source>
</evidence>
<keyword evidence="2" id="KW-0805">Transcription regulation</keyword>
<dbReference type="Pfam" id="PF08281">
    <property type="entry name" value="Sigma70_r4_2"/>
    <property type="match status" value="1"/>
</dbReference>
<evidence type="ECO:0000256" key="4">
    <source>
        <dbReference type="ARBA" id="ARBA00023163"/>
    </source>
</evidence>
<organism evidence="7 8">
    <name type="scientific">Butyricimonas faecalis</name>
    <dbReference type="NCBI Taxonomy" id="2093856"/>
    <lineage>
        <taxon>Bacteria</taxon>
        <taxon>Pseudomonadati</taxon>
        <taxon>Bacteroidota</taxon>
        <taxon>Bacteroidia</taxon>
        <taxon>Bacteroidales</taxon>
        <taxon>Odoribacteraceae</taxon>
        <taxon>Butyricimonas</taxon>
    </lineage>
</organism>
<dbReference type="InterPro" id="IPR014284">
    <property type="entry name" value="RNA_pol_sigma-70_dom"/>
</dbReference>
<dbReference type="InterPro" id="IPR014327">
    <property type="entry name" value="RNA_pol_sigma70_bacteroid"/>
</dbReference>
<dbReference type="Proteomes" id="UP000270673">
    <property type="component" value="Chromosome"/>
</dbReference>
<comment type="similarity">
    <text evidence="1">Belongs to the sigma-70 factor family. ECF subfamily.</text>
</comment>
<accession>A0A3Q9IPI8</accession>
<evidence type="ECO:0000256" key="3">
    <source>
        <dbReference type="ARBA" id="ARBA00023082"/>
    </source>
</evidence>
<proteinExistence type="inferred from homology"/>
<dbReference type="AlphaFoldDB" id="A0A3Q9IPI8"/>
<dbReference type="PANTHER" id="PTHR43133:SF46">
    <property type="entry name" value="RNA POLYMERASE SIGMA-70 FACTOR ECF SUBFAMILY"/>
    <property type="match status" value="1"/>
</dbReference>
<keyword evidence="8" id="KW-1185">Reference proteome</keyword>
<sequence>MTEGTSIDINGLIRGNEKSFQILFINYYSVLVSFAMKYLESQDVAEDIVQDVFVKIWESREKLGEIDNLSAYLYQMVRFKSFNYLRAEKIRQDATKSFAEELDEIEMNEYIKNETFRIVMQTLEDLPSGSRNVFSRAIQGYSAKEIAEELGIAVETVKKQKQIARRILKEKLGNLFTLFFAMW</sequence>
<dbReference type="EMBL" id="CP032819">
    <property type="protein sequence ID" value="AZS30670.1"/>
    <property type="molecule type" value="Genomic_DNA"/>
</dbReference>
<dbReference type="SUPFAM" id="SSF88659">
    <property type="entry name" value="Sigma3 and sigma4 domains of RNA polymerase sigma factors"/>
    <property type="match status" value="1"/>
</dbReference>
<keyword evidence="3" id="KW-0731">Sigma factor</keyword>
<dbReference type="OrthoDB" id="1493347at2"/>
<reference evidence="7 8" key="1">
    <citation type="submission" date="2018-10" db="EMBL/GenBank/DDBJ databases">
        <title>Butyricimonas faecalis sp. nov., isolated from human faeces and emended description of the genus Butyricimonas.</title>
        <authorList>
            <person name="Le Roy T."/>
            <person name="Van der Smissen P."/>
            <person name="Paquot A."/>
            <person name="Delzenne N."/>
            <person name="Muccioli G."/>
            <person name="Collet J.-F."/>
            <person name="Cani P.D."/>
        </authorList>
    </citation>
    <scope>NUCLEOTIDE SEQUENCE [LARGE SCALE GENOMIC DNA]</scope>
    <source>
        <strain evidence="7 8">H184</strain>
    </source>
</reference>
<gene>
    <name evidence="7" type="ORF">D8S85_14695</name>
</gene>